<dbReference type="AlphaFoldDB" id="A0A6P7YFU8"/>
<dbReference type="GeneID" id="115474786"/>
<name>A0A6P7YFU8_9AMPH</name>
<evidence type="ECO:0000256" key="6">
    <source>
        <dbReference type="PIRNR" id="PIRNR037755"/>
    </source>
</evidence>
<dbReference type="GO" id="GO:0032259">
    <property type="term" value="P:methylation"/>
    <property type="evidence" value="ECO:0007669"/>
    <property type="project" value="UniProtKB-KW"/>
</dbReference>
<dbReference type="CTD" id="79828"/>
<evidence type="ECO:0000256" key="4">
    <source>
        <dbReference type="ARBA" id="ARBA00022691"/>
    </source>
</evidence>
<gene>
    <name evidence="10" type="primary">METTL8</name>
</gene>
<dbReference type="InParanoid" id="A0A6P7YFU8"/>
<evidence type="ECO:0000259" key="8">
    <source>
        <dbReference type="Pfam" id="PF08242"/>
    </source>
</evidence>
<reference evidence="10" key="1">
    <citation type="submission" date="2025-08" db="UniProtKB">
        <authorList>
            <consortium name="RefSeq"/>
        </authorList>
    </citation>
    <scope>IDENTIFICATION</scope>
</reference>
<dbReference type="Gene3D" id="3.40.50.150">
    <property type="entry name" value="Vaccinia Virus protein VP39"/>
    <property type="match status" value="1"/>
</dbReference>
<comment type="function">
    <text evidence="6">S-adenosyl-L-methionine-dependent methyltransferase.</text>
</comment>
<protein>
    <recommendedName>
        <fullName evidence="6">tRNA N(3)-cytidine methyltransferase</fullName>
        <ecNumber evidence="6">2.1.1.-</ecNumber>
    </recommendedName>
</protein>
<dbReference type="InterPro" id="IPR029063">
    <property type="entry name" value="SAM-dependent_MTases_sf"/>
</dbReference>
<keyword evidence="4" id="KW-0949">S-adenosyl-L-methionine</keyword>
<dbReference type="EC" id="2.1.1.-" evidence="6"/>
<evidence type="ECO:0000313" key="10">
    <source>
        <dbReference type="RefSeq" id="XP_030066302.1"/>
    </source>
</evidence>
<feature type="domain" description="Methyltransferase type 12" evidence="8">
    <location>
        <begin position="229"/>
        <end position="331"/>
    </location>
</feature>
<keyword evidence="5" id="KW-0819">tRNA processing</keyword>
<keyword evidence="9" id="KW-1185">Reference proteome</keyword>
<dbReference type="Proteomes" id="UP000515156">
    <property type="component" value="Chromosome 7"/>
</dbReference>
<dbReference type="OrthoDB" id="417697at2759"/>
<keyword evidence="3 6" id="KW-0808">Transferase</keyword>
<dbReference type="InterPro" id="IPR026113">
    <property type="entry name" value="METTL2/6/8-like"/>
</dbReference>
<dbReference type="PANTHER" id="PTHR22809">
    <property type="entry name" value="METHYLTRANSFERASE-RELATED"/>
    <property type="match status" value="1"/>
</dbReference>
<organism evidence="9 10">
    <name type="scientific">Microcaecilia unicolor</name>
    <dbReference type="NCBI Taxonomy" id="1415580"/>
    <lineage>
        <taxon>Eukaryota</taxon>
        <taxon>Metazoa</taxon>
        <taxon>Chordata</taxon>
        <taxon>Craniata</taxon>
        <taxon>Vertebrata</taxon>
        <taxon>Euteleostomi</taxon>
        <taxon>Amphibia</taxon>
        <taxon>Gymnophiona</taxon>
        <taxon>Siphonopidae</taxon>
        <taxon>Microcaecilia</taxon>
    </lineage>
</organism>
<evidence type="ECO:0000256" key="1">
    <source>
        <dbReference type="ARBA" id="ARBA00009725"/>
    </source>
</evidence>
<dbReference type="SUPFAM" id="SSF53335">
    <property type="entry name" value="S-adenosyl-L-methionine-dependent methyltransferases"/>
    <property type="match status" value="1"/>
</dbReference>
<feature type="region of interest" description="Disordered" evidence="7">
    <location>
        <begin position="412"/>
        <end position="433"/>
    </location>
</feature>
<dbReference type="InterPro" id="IPR013217">
    <property type="entry name" value="Methyltransf_12"/>
</dbReference>
<evidence type="ECO:0000256" key="2">
    <source>
        <dbReference type="ARBA" id="ARBA00022603"/>
    </source>
</evidence>
<sequence>MMVRAICSYNCLRGVLLKVKINVYLNSIQTECLKHRCVPCRFHSSNRPTAPLGSRILVDPKKVYEHNTWDHMQWSQEEEELARKKATENSDVRICLEDQAKYDQDANKYWNEFYKTHKNNFFKDRNWLILEFPEIVPARNTVSLSRNAETAWDINLNAASNSSTLLQPRILESDGHCFENNSLCTLTFQSPIDRSIKEIPIASQSAANGRKFEQSESFPGSDATFRIFEVGCGAGNSVFPILNEIRTNPGVFLYCCDFAPFAVELVKFHLDSTAPCCAFLHDICDDASLYPFPDESLDVILLVFVLSSIHPDRMQGAVNRLSKLLKPGGMLLFRDYGRYDLSQLRFKKGRCLSENFYVRSDGTLVYFFTEGETYHIFTSAGLNQVQNLVDRRLKVNRKKEVKMSRVWIQSKFQKPFQPPQNKPENQSYSAPAS</sequence>
<dbReference type="KEGG" id="muo:115474786"/>
<dbReference type="Pfam" id="PF08242">
    <property type="entry name" value="Methyltransf_12"/>
    <property type="match status" value="1"/>
</dbReference>
<keyword evidence="2 6" id="KW-0489">Methyltransferase</keyword>
<dbReference type="GO" id="GO:0008033">
    <property type="term" value="P:tRNA processing"/>
    <property type="evidence" value="ECO:0007669"/>
    <property type="project" value="UniProtKB-KW"/>
</dbReference>
<evidence type="ECO:0000256" key="7">
    <source>
        <dbReference type="SAM" id="MobiDB-lite"/>
    </source>
</evidence>
<evidence type="ECO:0000313" key="9">
    <source>
        <dbReference type="Proteomes" id="UP000515156"/>
    </source>
</evidence>
<dbReference type="FunFam" id="3.40.50.150:FF:000151">
    <property type="entry name" value="Methyltransferase-like protein"/>
    <property type="match status" value="1"/>
</dbReference>
<proteinExistence type="inferred from homology"/>
<dbReference type="PIRSF" id="PIRSF037755">
    <property type="entry name" value="Mettl2_prd"/>
    <property type="match status" value="1"/>
</dbReference>
<accession>A0A6P7YFU8</accession>
<dbReference type="CDD" id="cd02440">
    <property type="entry name" value="AdoMet_MTases"/>
    <property type="match status" value="1"/>
</dbReference>
<comment type="similarity">
    <text evidence="1 6">Belongs to the methyltransferase superfamily. METL family.</text>
</comment>
<evidence type="ECO:0000256" key="3">
    <source>
        <dbReference type="ARBA" id="ARBA00022679"/>
    </source>
</evidence>
<dbReference type="PANTHER" id="PTHR22809:SF3">
    <property type="entry name" value="TRNA N(3)-METHYLCYTIDINE METHYLTRANSFERASE"/>
    <property type="match status" value="1"/>
</dbReference>
<dbReference type="GO" id="GO:0052735">
    <property type="term" value="F:tRNA (cytidine-3-)-methyltransferase activity"/>
    <property type="evidence" value="ECO:0007669"/>
    <property type="project" value="TreeGrafter"/>
</dbReference>
<dbReference type="RefSeq" id="XP_030066302.1">
    <property type="nucleotide sequence ID" value="XM_030210442.1"/>
</dbReference>
<evidence type="ECO:0000256" key="5">
    <source>
        <dbReference type="ARBA" id="ARBA00022694"/>
    </source>
</evidence>